<dbReference type="GO" id="GO:0006281">
    <property type="term" value="P:DNA repair"/>
    <property type="evidence" value="ECO:0007669"/>
    <property type="project" value="UniProtKB-KW"/>
</dbReference>
<dbReference type="PANTHER" id="PTHR33693">
    <property type="entry name" value="TYPE-5 URACIL-DNA GLYCOSYLASE"/>
    <property type="match status" value="1"/>
</dbReference>
<dbReference type="SUPFAM" id="SSF52141">
    <property type="entry name" value="Uracil-DNA glycosylase-like"/>
    <property type="match status" value="1"/>
</dbReference>
<dbReference type="Proteomes" id="UP000316238">
    <property type="component" value="Unassembled WGS sequence"/>
</dbReference>
<evidence type="ECO:0000256" key="7">
    <source>
        <dbReference type="ARBA" id="ARBA00023204"/>
    </source>
</evidence>
<proteinExistence type="predicted"/>
<dbReference type="SMART" id="SM00986">
    <property type="entry name" value="UDG"/>
    <property type="match status" value="1"/>
</dbReference>
<dbReference type="SMART" id="SM00987">
    <property type="entry name" value="UreE_C"/>
    <property type="match status" value="1"/>
</dbReference>
<keyword evidence="2" id="KW-0479">Metal-binding</keyword>
<dbReference type="Gene3D" id="3.40.470.10">
    <property type="entry name" value="Uracil-DNA glycosylase-like domain"/>
    <property type="match status" value="1"/>
</dbReference>
<name>A0A521G4X3_9BACT</name>
<keyword evidence="7" id="KW-0234">DNA repair</keyword>
<dbReference type="Pfam" id="PF03167">
    <property type="entry name" value="UDG"/>
    <property type="match status" value="1"/>
</dbReference>
<dbReference type="EMBL" id="NQJD01000002">
    <property type="protein sequence ID" value="TAA76082.1"/>
    <property type="molecule type" value="Genomic_DNA"/>
</dbReference>
<evidence type="ECO:0000256" key="5">
    <source>
        <dbReference type="ARBA" id="ARBA00023004"/>
    </source>
</evidence>
<keyword evidence="11" id="KW-1185">Reference proteome</keyword>
<feature type="domain" description="Uracil-DNA glycosylase-like" evidence="9">
    <location>
        <begin position="107"/>
        <end position="260"/>
    </location>
</feature>
<dbReference type="InterPro" id="IPR036895">
    <property type="entry name" value="Uracil-DNA_glycosylase-like_sf"/>
</dbReference>
<keyword evidence="5" id="KW-0408">Iron</keyword>
<dbReference type="EC" id="2.7.7.7" evidence="10"/>
<dbReference type="GO" id="GO:0046872">
    <property type="term" value="F:metal ion binding"/>
    <property type="evidence" value="ECO:0007669"/>
    <property type="project" value="UniProtKB-KW"/>
</dbReference>
<comment type="caution">
    <text evidence="10">The sequence shown here is derived from an EMBL/GenBank/DDBJ whole genome shotgun (WGS) entry which is preliminary data.</text>
</comment>
<evidence type="ECO:0000256" key="6">
    <source>
        <dbReference type="ARBA" id="ARBA00023014"/>
    </source>
</evidence>
<dbReference type="InterPro" id="IPR051536">
    <property type="entry name" value="UDG_Type-4/5"/>
</dbReference>
<evidence type="ECO:0000256" key="1">
    <source>
        <dbReference type="ARBA" id="ARBA00022485"/>
    </source>
</evidence>
<dbReference type="GO" id="GO:0003887">
    <property type="term" value="F:DNA-directed DNA polymerase activity"/>
    <property type="evidence" value="ECO:0007669"/>
    <property type="project" value="UniProtKB-EC"/>
</dbReference>
<dbReference type="CDD" id="cd10030">
    <property type="entry name" value="UDG-F4_TTUDGA_SPO1dp_like"/>
    <property type="match status" value="1"/>
</dbReference>
<gene>
    <name evidence="10" type="ORF">CDV28_102210</name>
</gene>
<organism evidence="10 11">
    <name type="scientific">Candidatus Electronema aureum</name>
    <dbReference type="NCBI Taxonomy" id="2005002"/>
    <lineage>
        <taxon>Bacteria</taxon>
        <taxon>Pseudomonadati</taxon>
        <taxon>Thermodesulfobacteriota</taxon>
        <taxon>Desulfobulbia</taxon>
        <taxon>Desulfobulbales</taxon>
        <taxon>Desulfobulbaceae</taxon>
        <taxon>Candidatus Electronema</taxon>
    </lineage>
</organism>
<keyword evidence="1" id="KW-0004">4Fe-4S</keyword>
<evidence type="ECO:0000313" key="11">
    <source>
        <dbReference type="Proteomes" id="UP000316238"/>
    </source>
</evidence>
<dbReference type="InterPro" id="IPR005122">
    <property type="entry name" value="Uracil-DNA_glycosylase-like"/>
</dbReference>
<keyword evidence="10" id="KW-0548">Nucleotidyltransferase</keyword>
<reference evidence="10" key="1">
    <citation type="submission" date="2017-07" db="EMBL/GenBank/DDBJ databases">
        <title>The cable genome - Insights into the physiology and evolution of filamentous bacteria capable of sulfide oxidation via long distance electron transfer.</title>
        <authorList>
            <person name="Thorup C."/>
            <person name="Bjerg J.T."/>
            <person name="Schreiber L."/>
            <person name="Nielsen L.P."/>
            <person name="Kjeldsen K.U."/>
            <person name="Boesen T."/>
            <person name="Boggild A."/>
            <person name="Meysman F."/>
            <person name="Geelhoed J."/>
            <person name="Schramm A."/>
        </authorList>
    </citation>
    <scope>NUCLEOTIDE SEQUENCE [LARGE SCALE GENOMIC DNA]</scope>
    <source>
        <strain evidence="10">GS</strain>
    </source>
</reference>
<dbReference type="GO" id="GO:0097506">
    <property type="term" value="F:deaminated base DNA N-glycosylase activity"/>
    <property type="evidence" value="ECO:0007669"/>
    <property type="project" value="UniProtKB-ARBA"/>
</dbReference>
<evidence type="ECO:0000259" key="9">
    <source>
        <dbReference type="SMART" id="SM00986"/>
    </source>
</evidence>
<sequence length="270" mass="29911">MTLSCEHKTPDPAALAQLLRQTRSVLACHVEIGIINYPATPELRHFAAHRPVSPVVQSRKSDKLPSTAQSLPAAEKKPQAPISSRAEIAEQLAQCRRCPDAAAPPILGFGSAAPRLVVVGDYFIGAERGQNVLWGREEDELFWKMMTAIGLSRETVYVTNVFKCAQRELPQSTSKAEQNCRPWLEAELQAIRPQLICALGETAARVLIGGNTPLARLRLQKKFHPCCCPSDSIAQVLPTYHPRLLLQHTEMKKAAWEDLQALQWRLQAGN</sequence>
<accession>A0A521G4X3</accession>
<dbReference type="PANTHER" id="PTHR33693:SF9">
    <property type="entry name" value="TYPE-4 URACIL-DNA GLYCOSYLASE"/>
    <property type="match status" value="1"/>
</dbReference>
<evidence type="ECO:0000313" key="10">
    <source>
        <dbReference type="EMBL" id="TAA76082.1"/>
    </source>
</evidence>
<keyword evidence="4" id="KW-0378">Hydrolase</keyword>
<evidence type="ECO:0000256" key="8">
    <source>
        <dbReference type="SAM" id="MobiDB-lite"/>
    </source>
</evidence>
<keyword evidence="6" id="KW-0411">Iron-sulfur</keyword>
<protein>
    <submittedName>
        <fullName evidence="10">DNA polymerase</fullName>
        <ecNumber evidence="10">2.7.7.7</ecNumber>
    </submittedName>
</protein>
<dbReference type="GO" id="GO:0051539">
    <property type="term" value="F:4 iron, 4 sulfur cluster binding"/>
    <property type="evidence" value="ECO:0007669"/>
    <property type="project" value="UniProtKB-KW"/>
</dbReference>
<evidence type="ECO:0000256" key="2">
    <source>
        <dbReference type="ARBA" id="ARBA00022723"/>
    </source>
</evidence>
<evidence type="ECO:0000256" key="4">
    <source>
        <dbReference type="ARBA" id="ARBA00022801"/>
    </source>
</evidence>
<dbReference type="AlphaFoldDB" id="A0A521G4X3"/>
<keyword evidence="10" id="KW-0808">Transferase</keyword>
<evidence type="ECO:0000256" key="3">
    <source>
        <dbReference type="ARBA" id="ARBA00022763"/>
    </source>
</evidence>
<keyword evidence="3" id="KW-0227">DNA damage</keyword>
<feature type="region of interest" description="Disordered" evidence="8">
    <location>
        <begin position="57"/>
        <end position="82"/>
    </location>
</feature>